<proteinExistence type="predicted"/>
<name>A0A7R8ALN3_9EURO</name>
<dbReference type="AlphaFoldDB" id="A0A7R8ALN3"/>
<sequence length="374" mass="42933">MPSRLLQIPRELRDQIIELVLYSPSQLTDGLLYPSNRVHLHDTKYSTIPAARALLLVNHQIAAETKAILSRCRVSYVLDVGIVQGRYLWPTWLAVPILSDRIDGLTVNLRVFGSATSAARHYNAFRDTDSQTNDNPPPFASMLYSLLERILKRGPSFPSLENLTRLAATPEFQQHFRTEGLGKEELLSRIQSSVIVGENERVADKETRLKNHRARGALGRVFEDRGIVIETLRLNCQTPPIWQGQWLSEPELGFEEWRSKAYYTSHAGDVPVIRPEWLASYISSELSSLLRLGYNDDWVAGIFYERIGFIQVMIDEIPITVFGLSHMLARIKLTDPENLFNGYASMEERTRTFQEWKEGRLRLRRQNDFYDVNA</sequence>
<dbReference type="GeneID" id="64971870"/>
<reference evidence="1" key="2">
    <citation type="submission" date="2021-02" db="EMBL/GenBank/DDBJ databases">
        <title>Aspergillus puulaauensis MK2 genome sequence.</title>
        <authorList>
            <person name="Futagami T."/>
            <person name="Mori K."/>
            <person name="Kadooka C."/>
            <person name="Tanaka T."/>
        </authorList>
    </citation>
    <scope>NUCLEOTIDE SEQUENCE</scope>
    <source>
        <strain evidence="1">MK2</strain>
    </source>
</reference>
<dbReference type="EMBL" id="AP024445">
    <property type="protein sequence ID" value="BCS21865.1"/>
    <property type="molecule type" value="Genomic_DNA"/>
</dbReference>
<keyword evidence="2" id="KW-1185">Reference proteome</keyword>
<accession>A0A7R8ALN3</accession>
<dbReference type="RefSeq" id="XP_041554059.1">
    <property type="nucleotide sequence ID" value="XM_041701144.1"/>
</dbReference>
<gene>
    <name evidence="1" type="ORF">APUU_30090A</name>
</gene>
<dbReference type="OrthoDB" id="2823490at2759"/>
<evidence type="ECO:0000313" key="2">
    <source>
        <dbReference type="Proteomes" id="UP000654913"/>
    </source>
</evidence>
<organism evidence="1 2">
    <name type="scientific">Aspergillus puulaauensis</name>
    <dbReference type="NCBI Taxonomy" id="1220207"/>
    <lineage>
        <taxon>Eukaryota</taxon>
        <taxon>Fungi</taxon>
        <taxon>Dikarya</taxon>
        <taxon>Ascomycota</taxon>
        <taxon>Pezizomycotina</taxon>
        <taxon>Eurotiomycetes</taxon>
        <taxon>Eurotiomycetidae</taxon>
        <taxon>Eurotiales</taxon>
        <taxon>Aspergillaceae</taxon>
        <taxon>Aspergillus</taxon>
    </lineage>
</organism>
<evidence type="ECO:0000313" key="1">
    <source>
        <dbReference type="EMBL" id="BCS21865.1"/>
    </source>
</evidence>
<protein>
    <submittedName>
        <fullName evidence="1">Uncharacterized protein</fullName>
    </submittedName>
</protein>
<dbReference type="KEGG" id="apuu:APUU_30090A"/>
<dbReference type="Proteomes" id="UP000654913">
    <property type="component" value="Chromosome 3"/>
</dbReference>
<reference evidence="1" key="1">
    <citation type="submission" date="2021-01" db="EMBL/GenBank/DDBJ databases">
        <authorList>
            <consortium name="Aspergillus puulaauensis MK2 genome sequencing consortium"/>
            <person name="Kazuki M."/>
            <person name="Futagami T."/>
        </authorList>
    </citation>
    <scope>NUCLEOTIDE SEQUENCE</scope>
    <source>
        <strain evidence="1">MK2</strain>
    </source>
</reference>